<sequence length="116" mass="12404">DSASNLILEANGLFQEKRLFADSSRQIFFENNKWVILENNLVVAQSQDSPSCPDGVSDWFSESGTLLSNVSVSKPGSGSTGGEVKCCFNPTGPFHIYNDSKKACCSDGTVKSIGSC</sequence>
<reference evidence="1" key="1">
    <citation type="journal article" date="2010" name="Science">
        <title>Plasticity of animal genome architecture unmasked by rapid evolution of a pelagic tunicate.</title>
        <authorList>
            <person name="Denoeud F."/>
            <person name="Henriet S."/>
            <person name="Mungpakdee S."/>
            <person name="Aury J.M."/>
            <person name="Da Silva C."/>
            <person name="Brinkmann H."/>
            <person name="Mikhaleva J."/>
            <person name="Olsen L.C."/>
            <person name="Jubin C."/>
            <person name="Canestro C."/>
            <person name="Bouquet J.M."/>
            <person name="Danks G."/>
            <person name="Poulain J."/>
            <person name="Campsteijn C."/>
            <person name="Adamski M."/>
            <person name="Cross I."/>
            <person name="Yadetie F."/>
            <person name="Muffato M."/>
            <person name="Louis A."/>
            <person name="Butcher S."/>
            <person name="Tsagkogeorga G."/>
            <person name="Konrad A."/>
            <person name="Singh S."/>
            <person name="Jensen M.F."/>
            <person name="Cong E.H."/>
            <person name="Eikeseth-Otteraa H."/>
            <person name="Noel B."/>
            <person name="Anthouard V."/>
            <person name="Porcel B.M."/>
            <person name="Kachouri-Lafond R."/>
            <person name="Nishino A."/>
            <person name="Ugolini M."/>
            <person name="Chourrout P."/>
            <person name="Nishida H."/>
            <person name="Aasland R."/>
            <person name="Huzurbazar S."/>
            <person name="Westhof E."/>
            <person name="Delsuc F."/>
            <person name="Lehrach H."/>
            <person name="Reinhardt R."/>
            <person name="Weissenbach J."/>
            <person name="Roy S.W."/>
            <person name="Artiguenave F."/>
            <person name="Postlethwait J.H."/>
            <person name="Manak J.R."/>
            <person name="Thompson E.M."/>
            <person name="Jaillon O."/>
            <person name="Du Pasquier L."/>
            <person name="Boudinot P."/>
            <person name="Liberles D.A."/>
            <person name="Volff J.N."/>
            <person name="Philippe H."/>
            <person name="Lenhard B."/>
            <person name="Roest Crollius H."/>
            <person name="Wincker P."/>
            <person name="Chourrout D."/>
        </authorList>
    </citation>
    <scope>NUCLEOTIDE SEQUENCE [LARGE SCALE GENOMIC DNA]</scope>
</reference>
<evidence type="ECO:0000313" key="1">
    <source>
        <dbReference type="EMBL" id="CBY41583.1"/>
    </source>
</evidence>
<dbReference type="EMBL" id="FN656513">
    <property type="protein sequence ID" value="CBY41583.1"/>
    <property type="molecule type" value="Genomic_DNA"/>
</dbReference>
<organism evidence="1">
    <name type="scientific">Oikopleura dioica</name>
    <name type="common">Tunicate</name>
    <dbReference type="NCBI Taxonomy" id="34765"/>
    <lineage>
        <taxon>Eukaryota</taxon>
        <taxon>Metazoa</taxon>
        <taxon>Chordata</taxon>
        <taxon>Tunicata</taxon>
        <taxon>Appendicularia</taxon>
        <taxon>Copelata</taxon>
        <taxon>Oikopleuridae</taxon>
        <taxon>Oikopleura</taxon>
    </lineage>
</organism>
<dbReference type="Proteomes" id="UP000011014">
    <property type="component" value="Unassembled WGS sequence"/>
</dbReference>
<proteinExistence type="predicted"/>
<protein>
    <submittedName>
        <fullName evidence="1">Uncharacterized protein</fullName>
    </submittedName>
</protein>
<dbReference type="AlphaFoldDB" id="E4Z1K5"/>
<name>E4Z1K5_OIKDI</name>
<accession>E4Z1K5</accession>
<feature type="non-terminal residue" evidence="1">
    <location>
        <position position="1"/>
    </location>
</feature>
<gene>
    <name evidence="1" type="ORF">GSOID_T00023665001</name>
</gene>